<evidence type="ECO:0000313" key="2">
    <source>
        <dbReference type="EMBL" id="CAB3359926.1"/>
    </source>
</evidence>
<evidence type="ECO:0000313" key="3">
    <source>
        <dbReference type="Proteomes" id="UP000494165"/>
    </source>
</evidence>
<proteinExistence type="predicted"/>
<feature type="compositionally biased region" description="Polar residues" evidence="1">
    <location>
        <begin position="158"/>
        <end position="177"/>
    </location>
</feature>
<protein>
    <submittedName>
        <fullName evidence="2">Uncharacterized protein</fullName>
    </submittedName>
</protein>
<accession>A0A8S1BW86</accession>
<dbReference type="AlphaFoldDB" id="A0A8S1BW86"/>
<keyword evidence="3" id="KW-1185">Reference proteome</keyword>
<feature type="region of interest" description="Disordered" evidence="1">
    <location>
        <begin position="77"/>
        <end position="100"/>
    </location>
</feature>
<comment type="caution">
    <text evidence="2">The sequence shown here is derived from an EMBL/GenBank/DDBJ whole genome shotgun (WGS) entry which is preliminary data.</text>
</comment>
<gene>
    <name evidence="2" type="ORF">CLODIP_2_CD07985</name>
</gene>
<evidence type="ECO:0000256" key="1">
    <source>
        <dbReference type="SAM" id="MobiDB-lite"/>
    </source>
</evidence>
<feature type="region of interest" description="Disordered" evidence="1">
    <location>
        <begin position="123"/>
        <end position="177"/>
    </location>
</feature>
<dbReference type="Proteomes" id="UP000494165">
    <property type="component" value="Unassembled WGS sequence"/>
</dbReference>
<feature type="compositionally biased region" description="Basic residues" evidence="1">
    <location>
        <begin position="123"/>
        <end position="135"/>
    </location>
</feature>
<dbReference type="EMBL" id="CADEPI010000002">
    <property type="protein sequence ID" value="CAB3359926.1"/>
    <property type="molecule type" value="Genomic_DNA"/>
</dbReference>
<organism evidence="2 3">
    <name type="scientific">Cloeon dipterum</name>
    <dbReference type="NCBI Taxonomy" id="197152"/>
    <lineage>
        <taxon>Eukaryota</taxon>
        <taxon>Metazoa</taxon>
        <taxon>Ecdysozoa</taxon>
        <taxon>Arthropoda</taxon>
        <taxon>Hexapoda</taxon>
        <taxon>Insecta</taxon>
        <taxon>Pterygota</taxon>
        <taxon>Palaeoptera</taxon>
        <taxon>Ephemeroptera</taxon>
        <taxon>Pisciforma</taxon>
        <taxon>Baetidae</taxon>
        <taxon>Cloeon</taxon>
    </lineage>
</organism>
<name>A0A8S1BW86_9INSE</name>
<reference evidence="2 3" key="1">
    <citation type="submission" date="2020-04" db="EMBL/GenBank/DDBJ databases">
        <authorList>
            <person name="Alioto T."/>
            <person name="Alioto T."/>
            <person name="Gomez Garrido J."/>
        </authorList>
    </citation>
    <scope>NUCLEOTIDE SEQUENCE [LARGE SCALE GENOMIC DNA]</scope>
</reference>
<sequence length="204" mass="23555">MSFLTRAMCESQNLTWITGPANATNIRYWEVKNEYWSVEVTYPDPNTGLPITETEWEVVPHLRRYRVLERDENYNCICNQHPPRPRKDNRHNKETAATSSLLPESDPYVFKIPALPVLRKRRSNLKASSGKKRKHSEVDENEEAEEPKCAHLEKQSKAETNQSQLQSATSANDGNVSETLVEDDECLQLIDNDLYNELDSMFDL</sequence>
<feature type="compositionally biased region" description="Basic and acidic residues" evidence="1">
    <location>
        <begin position="146"/>
        <end position="157"/>
    </location>
</feature>